<feature type="transmembrane region" description="Helical" evidence="13">
    <location>
        <begin position="191"/>
        <end position="212"/>
    </location>
</feature>
<dbReference type="KEGG" id="amur:ADH66_04410"/>
<evidence type="ECO:0000256" key="10">
    <source>
        <dbReference type="ARBA" id="ARBA00022989"/>
    </source>
</evidence>
<protein>
    <submittedName>
        <fullName evidence="16">Site-2 protease family protein</fullName>
    </submittedName>
</protein>
<comment type="cofactor">
    <cofactor evidence="1">
        <name>Zn(2+)</name>
        <dbReference type="ChEBI" id="CHEBI:29105"/>
    </cofactor>
</comment>
<feature type="transmembrane region" description="Helical" evidence="13">
    <location>
        <begin position="62"/>
        <end position="83"/>
    </location>
</feature>
<dbReference type="PANTHER" id="PTHR35864:SF1">
    <property type="entry name" value="ZINC METALLOPROTEASE YWHC-RELATED"/>
    <property type="match status" value="1"/>
</dbReference>
<evidence type="ECO:0000313" key="18">
    <source>
        <dbReference type="Proteomes" id="UP000596035"/>
    </source>
</evidence>
<dbReference type="GO" id="GO:0046872">
    <property type="term" value="F:metal ion binding"/>
    <property type="evidence" value="ECO:0007669"/>
    <property type="project" value="UniProtKB-KW"/>
</dbReference>
<proteinExistence type="inferred from homology"/>
<gene>
    <name evidence="15" type="ORF">ADH66_04410</name>
    <name evidence="16" type="ORF">I5Q82_14475</name>
</gene>
<keyword evidence="10 13" id="KW-1133">Transmembrane helix</keyword>
<evidence type="ECO:0000313" key="15">
    <source>
        <dbReference type="EMBL" id="ASB39962.1"/>
    </source>
</evidence>
<dbReference type="GO" id="GO:0006508">
    <property type="term" value="P:proteolysis"/>
    <property type="evidence" value="ECO:0007669"/>
    <property type="project" value="UniProtKB-KW"/>
</dbReference>
<evidence type="ECO:0000256" key="7">
    <source>
        <dbReference type="ARBA" id="ARBA00022723"/>
    </source>
</evidence>
<accession>A0A1Z2XNE2</accession>
<keyword evidence="5 16" id="KW-0645">Protease</keyword>
<evidence type="ECO:0000256" key="11">
    <source>
        <dbReference type="ARBA" id="ARBA00023049"/>
    </source>
</evidence>
<evidence type="ECO:0000256" key="9">
    <source>
        <dbReference type="ARBA" id="ARBA00022833"/>
    </source>
</evidence>
<dbReference type="EMBL" id="CP021422">
    <property type="protein sequence ID" value="ASB39962.1"/>
    <property type="molecule type" value="Genomic_DNA"/>
</dbReference>
<dbReference type="CDD" id="cd06158">
    <property type="entry name" value="S2P-M50_like_1"/>
    <property type="match status" value="1"/>
</dbReference>
<evidence type="ECO:0000256" key="3">
    <source>
        <dbReference type="ARBA" id="ARBA00007931"/>
    </source>
</evidence>
<keyword evidence="7" id="KW-0479">Metal-binding</keyword>
<evidence type="ECO:0000256" key="13">
    <source>
        <dbReference type="SAM" id="Phobius"/>
    </source>
</evidence>
<dbReference type="AlphaFoldDB" id="A0A1Z2XNE2"/>
<keyword evidence="9" id="KW-0862">Zinc</keyword>
<reference evidence="16 18" key="3">
    <citation type="submission" date="2020-11" db="EMBL/GenBank/DDBJ databases">
        <title>Closed and high quality bacterial genomes of the OMM12 community.</title>
        <authorList>
            <person name="Marbouty M."/>
            <person name="Lamy-Besnier Q."/>
            <person name="Debarbieux L."/>
            <person name="Koszul R."/>
        </authorList>
    </citation>
    <scope>NUCLEOTIDE SEQUENCE [LARGE SCALE GENOMIC DNA]</scope>
    <source>
        <strain evidence="16 18">KB18</strain>
    </source>
</reference>
<evidence type="ECO:0000259" key="14">
    <source>
        <dbReference type="Pfam" id="PF02163"/>
    </source>
</evidence>
<keyword evidence="4" id="KW-1003">Cell membrane</keyword>
<keyword evidence="12 13" id="KW-0472">Membrane</keyword>
<dbReference type="PANTHER" id="PTHR35864">
    <property type="entry name" value="ZINC METALLOPROTEASE MJ0611-RELATED"/>
    <property type="match status" value="1"/>
</dbReference>
<feature type="transmembrane region" description="Helical" evidence="13">
    <location>
        <begin position="139"/>
        <end position="162"/>
    </location>
</feature>
<keyword evidence="11" id="KW-0482">Metalloprotease</keyword>
<comment type="similarity">
    <text evidence="3">Belongs to the peptidase M50B family.</text>
</comment>
<dbReference type="InterPro" id="IPR008915">
    <property type="entry name" value="Peptidase_M50"/>
</dbReference>
<organism evidence="16 18">
    <name type="scientific">Acutalibacter muris</name>
    <dbReference type="NCBI Taxonomy" id="1796620"/>
    <lineage>
        <taxon>Bacteria</taxon>
        <taxon>Bacillati</taxon>
        <taxon>Bacillota</taxon>
        <taxon>Clostridia</taxon>
        <taxon>Eubacteriales</taxon>
        <taxon>Acutalibacteraceae</taxon>
        <taxon>Acutalibacter</taxon>
    </lineage>
</organism>
<dbReference type="GO" id="GO:0005886">
    <property type="term" value="C:plasma membrane"/>
    <property type="evidence" value="ECO:0007669"/>
    <property type="project" value="UniProtKB-SubCell"/>
</dbReference>
<feature type="transmembrane region" description="Helical" evidence="13">
    <location>
        <begin position="20"/>
        <end position="41"/>
    </location>
</feature>
<evidence type="ECO:0000313" key="16">
    <source>
        <dbReference type="EMBL" id="QQR29250.1"/>
    </source>
</evidence>
<feature type="domain" description="Peptidase M50" evidence="14">
    <location>
        <begin position="27"/>
        <end position="201"/>
    </location>
</feature>
<keyword evidence="8" id="KW-0378">Hydrolase</keyword>
<evidence type="ECO:0000256" key="2">
    <source>
        <dbReference type="ARBA" id="ARBA00004651"/>
    </source>
</evidence>
<name>A0A1Z2XNE2_9FIRM</name>
<evidence type="ECO:0000256" key="8">
    <source>
        <dbReference type="ARBA" id="ARBA00022801"/>
    </source>
</evidence>
<reference evidence="17" key="2">
    <citation type="submission" date="2017-05" db="EMBL/GenBank/DDBJ databases">
        <title>Improved OligoMM genomes.</title>
        <authorList>
            <person name="Garzetti D."/>
        </authorList>
    </citation>
    <scope>NUCLEOTIDE SEQUENCE [LARGE SCALE GENOMIC DNA]</scope>
    <source>
        <strain evidence="17">KB18</strain>
    </source>
</reference>
<keyword evidence="6 13" id="KW-0812">Transmembrane</keyword>
<dbReference type="EMBL" id="CP065321">
    <property type="protein sequence ID" value="QQR29250.1"/>
    <property type="molecule type" value="Genomic_DNA"/>
</dbReference>
<evidence type="ECO:0000313" key="17">
    <source>
        <dbReference type="Proteomes" id="UP000196710"/>
    </source>
</evidence>
<dbReference type="Proteomes" id="UP000596035">
    <property type="component" value="Chromosome"/>
</dbReference>
<evidence type="ECO:0000256" key="6">
    <source>
        <dbReference type="ARBA" id="ARBA00022692"/>
    </source>
</evidence>
<feature type="transmembrane region" description="Helical" evidence="13">
    <location>
        <begin position="103"/>
        <end position="132"/>
    </location>
</feature>
<evidence type="ECO:0000256" key="12">
    <source>
        <dbReference type="ARBA" id="ARBA00023136"/>
    </source>
</evidence>
<dbReference type="InterPro" id="IPR044537">
    <property type="entry name" value="Rip2-like"/>
</dbReference>
<dbReference type="Pfam" id="PF02163">
    <property type="entry name" value="Peptidase_M50"/>
    <property type="match status" value="1"/>
</dbReference>
<keyword evidence="17" id="KW-1185">Reference proteome</keyword>
<evidence type="ECO:0000256" key="1">
    <source>
        <dbReference type="ARBA" id="ARBA00001947"/>
    </source>
</evidence>
<evidence type="ECO:0000256" key="4">
    <source>
        <dbReference type="ARBA" id="ARBA00022475"/>
    </source>
</evidence>
<comment type="subcellular location">
    <subcellularLocation>
        <location evidence="2">Cell membrane</location>
        <topology evidence="2">Multi-pass membrane protein</topology>
    </subcellularLocation>
</comment>
<reference evidence="15" key="1">
    <citation type="journal article" date="2017" name="Genome Announc.">
        <title>High-Quality Whole-Genome Sequences of the Oligo-Mouse-Microbiota Bacterial Community.</title>
        <authorList>
            <person name="Garzetti D."/>
            <person name="Brugiroux S."/>
            <person name="Bunk B."/>
            <person name="Pukall R."/>
            <person name="McCoy K.D."/>
            <person name="Macpherson A.J."/>
            <person name="Stecher B."/>
        </authorList>
    </citation>
    <scope>NUCLEOTIDE SEQUENCE</scope>
    <source>
        <strain evidence="15">KB18</strain>
    </source>
</reference>
<dbReference type="InterPro" id="IPR052348">
    <property type="entry name" value="Metallopeptidase_M50B"/>
</dbReference>
<dbReference type="Proteomes" id="UP000196710">
    <property type="component" value="Chromosome"/>
</dbReference>
<evidence type="ECO:0000256" key="5">
    <source>
        <dbReference type="ARBA" id="ARBA00022670"/>
    </source>
</evidence>
<sequence>MFFSVIRTLLAGGHIDIQSVIAQVLALIFVIVCILPLHELAHGWVAYRLGDPTAKLERRLTLNPLASVDPIGTVWLFLFGFGWAKPVPVDPRYFKKPKRDMAIVALAGPVSNLLAALVGALLLNVLVVIAGFGGTNGALYFIYSVLAYYVTVNVTLAAFNLLPIPPLDGSKILGAFLSDRALATYYRYQNIFVMVLFFLMFSGAFSGPLYAIESAMTRGIFWIAGLPFRLFGLNFF</sequence>
<dbReference type="RefSeq" id="WP_066535204.1">
    <property type="nucleotide sequence ID" value="NZ_CAJTCQ010000004.1"/>
</dbReference>
<dbReference type="GO" id="GO:0008237">
    <property type="term" value="F:metallopeptidase activity"/>
    <property type="evidence" value="ECO:0007669"/>
    <property type="project" value="UniProtKB-KW"/>
</dbReference>